<feature type="transmembrane region" description="Helical" evidence="1">
    <location>
        <begin position="17"/>
        <end position="37"/>
    </location>
</feature>
<keyword evidence="1" id="KW-0472">Membrane</keyword>
<dbReference type="EMBL" id="JBJIAA010000002">
    <property type="protein sequence ID" value="MFL0249488.1"/>
    <property type="molecule type" value="Genomic_DNA"/>
</dbReference>
<name>A0ABW8TCP0_9CLOT</name>
<evidence type="ECO:0000256" key="1">
    <source>
        <dbReference type="SAM" id="Phobius"/>
    </source>
</evidence>
<keyword evidence="1" id="KW-1133">Transmembrane helix</keyword>
<feature type="transmembrane region" description="Helical" evidence="1">
    <location>
        <begin position="170"/>
        <end position="188"/>
    </location>
</feature>
<evidence type="ECO:0000313" key="2">
    <source>
        <dbReference type="EMBL" id="MFL0249488.1"/>
    </source>
</evidence>
<keyword evidence="3" id="KW-1185">Reference proteome</keyword>
<gene>
    <name evidence="2" type="ORF">ACJDT4_03565</name>
</gene>
<keyword evidence="1" id="KW-0812">Transmembrane</keyword>
<organism evidence="2 3">
    <name type="scientific">Clostridium neuense</name>
    <dbReference type="NCBI Taxonomy" id="1728934"/>
    <lineage>
        <taxon>Bacteria</taxon>
        <taxon>Bacillati</taxon>
        <taxon>Bacillota</taxon>
        <taxon>Clostridia</taxon>
        <taxon>Eubacteriales</taxon>
        <taxon>Clostridiaceae</taxon>
        <taxon>Clostridium</taxon>
    </lineage>
</organism>
<sequence length="264" mass="30370">MLNAVYCEFLKLKKSKFYLFLLIAACFFPIVSCNNFLGTNRTVHWTSYIFQAWQFTPGFLSIPVSTLIVSYIFTKEFHFKTMSTLFCYPLSKTKVFLSKLIASGILIAFYILFQFLLVILIGLLLKHDELTSQIFFGYLKINLYELFSMYAILPIGLLISLICKNFIVPVGYSFIISLANMYISIYILKLKTDSTGSFLYSNQDYFVTYYPMLVFQNCVKSIKTVMNISLNSVPMQISSILIALIVFAIGIILCLLYYSKCEIK</sequence>
<feature type="transmembrane region" description="Helical" evidence="1">
    <location>
        <begin position="143"/>
        <end position="163"/>
    </location>
</feature>
<dbReference type="Proteomes" id="UP001623592">
    <property type="component" value="Unassembled WGS sequence"/>
</dbReference>
<evidence type="ECO:0000313" key="3">
    <source>
        <dbReference type="Proteomes" id="UP001623592"/>
    </source>
</evidence>
<feature type="transmembrane region" description="Helical" evidence="1">
    <location>
        <begin position="49"/>
        <end position="73"/>
    </location>
</feature>
<comment type="caution">
    <text evidence="2">The sequence shown here is derived from an EMBL/GenBank/DDBJ whole genome shotgun (WGS) entry which is preliminary data.</text>
</comment>
<accession>A0ABW8TCP0</accession>
<dbReference type="Pfam" id="PF12730">
    <property type="entry name" value="ABC2_membrane_4"/>
    <property type="match status" value="1"/>
</dbReference>
<feature type="transmembrane region" description="Helical" evidence="1">
    <location>
        <begin position="100"/>
        <end position="123"/>
    </location>
</feature>
<dbReference type="RefSeq" id="WP_406786154.1">
    <property type="nucleotide sequence ID" value="NZ_JBJIAA010000002.1"/>
</dbReference>
<protein>
    <submittedName>
        <fullName evidence="2">ABC transporter permease</fullName>
    </submittedName>
</protein>
<reference evidence="2 3" key="1">
    <citation type="submission" date="2024-11" db="EMBL/GenBank/DDBJ databases">
        <authorList>
            <person name="Heng Y.C."/>
            <person name="Lim A.C.H."/>
            <person name="Lee J.K.Y."/>
            <person name="Kittelmann S."/>
        </authorList>
    </citation>
    <scope>NUCLEOTIDE SEQUENCE [LARGE SCALE GENOMIC DNA]</scope>
    <source>
        <strain evidence="2 3">WILCCON 0114</strain>
    </source>
</reference>
<proteinExistence type="predicted"/>
<feature type="transmembrane region" description="Helical" evidence="1">
    <location>
        <begin position="237"/>
        <end position="258"/>
    </location>
</feature>